<dbReference type="PRINTS" id="PR00759">
    <property type="entry name" value="BASICPTASE"/>
</dbReference>
<comment type="subcellular location">
    <subcellularLocation>
        <location evidence="1">Secreted</location>
    </subcellularLocation>
</comment>
<keyword evidence="5" id="KW-1015">Disulfide bond</keyword>
<feature type="signal peptide" evidence="6">
    <location>
        <begin position="1"/>
        <end position="21"/>
    </location>
</feature>
<evidence type="ECO:0000313" key="9">
    <source>
        <dbReference type="Proteomes" id="UP001153712"/>
    </source>
</evidence>
<dbReference type="Gene3D" id="4.10.410.10">
    <property type="entry name" value="Pancreatic trypsin inhibitor Kunitz domain"/>
    <property type="match status" value="1"/>
</dbReference>
<dbReference type="SUPFAM" id="SSF57362">
    <property type="entry name" value="BPTI-like"/>
    <property type="match status" value="1"/>
</dbReference>
<dbReference type="InterPro" id="IPR050098">
    <property type="entry name" value="TFPI/VKTCI-like"/>
</dbReference>
<dbReference type="PANTHER" id="PTHR10083:SF374">
    <property type="entry name" value="BPTI_KUNITZ INHIBITOR DOMAIN-CONTAINING PROTEIN"/>
    <property type="match status" value="1"/>
</dbReference>
<reference evidence="8" key="1">
    <citation type="submission" date="2022-01" db="EMBL/GenBank/DDBJ databases">
        <authorList>
            <person name="King R."/>
        </authorList>
    </citation>
    <scope>NUCLEOTIDE SEQUENCE</scope>
</reference>
<keyword evidence="3" id="KW-0646">Protease inhibitor</keyword>
<dbReference type="FunFam" id="4.10.410.10:FF:000011">
    <property type="entry name" value="Tissue factor pathway inhibitor"/>
    <property type="match status" value="1"/>
</dbReference>
<dbReference type="GO" id="GO:0004867">
    <property type="term" value="F:serine-type endopeptidase inhibitor activity"/>
    <property type="evidence" value="ECO:0007669"/>
    <property type="project" value="UniProtKB-KW"/>
</dbReference>
<evidence type="ECO:0000256" key="5">
    <source>
        <dbReference type="ARBA" id="ARBA00023157"/>
    </source>
</evidence>
<evidence type="ECO:0000256" key="2">
    <source>
        <dbReference type="ARBA" id="ARBA00022525"/>
    </source>
</evidence>
<organism evidence="8 9">
    <name type="scientific">Phyllotreta striolata</name>
    <name type="common">Striped flea beetle</name>
    <name type="synonym">Crioceris striolata</name>
    <dbReference type="NCBI Taxonomy" id="444603"/>
    <lineage>
        <taxon>Eukaryota</taxon>
        <taxon>Metazoa</taxon>
        <taxon>Ecdysozoa</taxon>
        <taxon>Arthropoda</taxon>
        <taxon>Hexapoda</taxon>
        <taxon>Insecta</taxon>
        <taxon>Pterygota</taxon>
        <taxon>Neoptera</taxon>
        <taxon>Endopterygota</taxon>
        <taxon>Coleoptera</taxon>
        <taxon>Polyphaga</taxon>
        <taxon>Cucujiformia</taxon>
        <taxon>Chrysomeloidea</taxon>
        <taxon>Chrysomelidae</taxon>
        <taxon>Galerucinae</taxon>
        <taxon>Alticini</taxon>
        <taxon>Phyllotreta</taxon>
    </lineage>
</organism>
<evidence type="ECO:0000256" key="3">
    <source>
        <dbReference type="ARBA" id="ARBA00022690"/>
    </source>
</evidence>
<dbReference type="SMART" id="SM00131">
    <property type="entry name" value="KU"/>
    <property type="match status" value="1"/>
</dbReference>
<dbReference type="CDD" id="cd00109">
    <property type="entry name" value="Kunitz-type"/>
    <property type="match status" value="1"/>
</dbReference>
<proteinExistence type="predicted"/>
<feature type="chain" id="PRO_5040428477" description="BPTI/Kunitz inhibitor domain-containing protein" evidence="6">
    <location>
        <begin position="22"/>
        <end position="92"/>
    </location>
</feature>
<evidence type="ECO:0000259" key="7">
    <source>
        <dbReference type="PROSITE" id="PS50279"/>
    </source>
</evidence>
<name>A0A9N9XQG4_PHYSR</name>
<evidence type="ECO:0000313" key="8">
    <source>
        <dbReference type="EMBL" id="CAG9860397.1"/>
    </source>
</evidence>
<protein>
    <recommendedName>
        <fullName evidence="7">BPTI/Kunitz inhibitor domain-containing protein</fullName>
    </recommendedName>
</protein>
<dbReference type="PROSITE" id="PS50279">
    <property type="entry name" value="BPTI_KUNITZ_2"/>
    <property type="match status" value="1"/>
</dbReference>
<dbReference type="PROSITE" id="PS51257">
    <property type="entry name" value="PROKAR_LIPOPROTEIN"/>
    <property type="match status" value="1"/>
</dbReference>
<dbReference type="PANTHER" id="PTHR10083">
    <property type="entry name" value="KUNITZ-TYPE PROTEASE INHIBITOR-RELATED"/>
    <property type="match status" value="1"/>
</dbReference>
<dbReference type="EMBL" id="OU900096">
    <property type="protein sequence ID" value="CAG9860397.1"/>
    <property type="molecule type" value="Genomic_DNA"/>
</dbReference>
<keyword evidence="2" id="KW-0964">Secreted</keyword>
<dbReference type="OrthoDB" id="4473401at2759"/>
<dbReference type="InterPro" id="IPR036880">
    <property type="entry name" value="Kunitz_BPTI_sf"/>
</dbReference>
<dbReference type="AlphaFoldDB" id="A0A9N9XQG4"/>
<sequence>MYIKVWSLLIFIAACLQIVKCRTNGSDICRLPEDRGRCRALINRWRYNMRTGQCNQFKFGGCGGNENNFASKESCLDACAGTLDIDIRDMLL</sequence>
<dbReference type="InterPro" id="IPR020901">
    <property type="entry name" value="Prtase_inh_Kunz-CS"/>
</dbReference>
<dbReference type="Pfam" id="PF00014">
    <property type="entry name" value="Kunitz_BPTI"/>
    <property type="match status" value="1"/>
</dbReference>
<gene>
    <name evidence="8" type="ORF">PHYEVI_LOCUS6750</name>
</gene>
<accession>A0A9N9XQG4</accession>
<dbReference type="GO" id="GO:0005615">
    <property type="term" value="C:extracellular space"/>
    <property type="evidence" value="ECO:0007669"/>
    <property type="project" value="TreeGrafter"/>
</dbReference>
<keyword evidence="4" id="KW-0722">Serine protease inhibitor</keyword>
<evidence type="ECO:0000256" key="4">
    <source>
        <dbReference type="ARBA" id="ARBA00022900"/>
    </source>
</evidence>
<keyword evidence="9" id="KW-1185">Reference proteome</keyword>
<evidence type="ECO:0000256" key="1">
    <source>
        <dbReference type="ARBA" id="ARBA00004613"/>
    </source>
</evidence>
<dbReference type="InterPro" id="IPR002223">
    <property type="entry name" value="Kunitz_BPTI"/>
</dbReference>
<evidence type="ECO:0000256" key="6">
    <source>
        <dbReference type="SAM" id="SignalP"/>
    </source>
</evidence>
<keyword evidence="6" id="KW-0732">Signal</keyword>
<feature type="domain" description="BPTI/Kunitz inhibitor" evidence="7">
    <location>
        <begin position="29"/>
        <end position="79"/>
    </location>
</feature>
<dbReference type="PROSITE" id="PS00280">
    <property type="entry name" value="BPTI_KUNITZ_1"/>
    <property type="match status" value="1"/>
</dbReference>
<dbReference type="Proteomes" id="UP001153712">
    <property type="component" value="Chromosome 3"/>
</dbReference>